<keyword evidence="2" id="KW-0808">Transferase</keyword>
<dbReference type="AlphaFoldDB" id="A0A5R9IH57"/>
<dbReference type="SUPFAM" id="SSF55729">
    <property type="entry name" value="Acyl-CoA N-acyltransferases (Nat)"/>
    <property type="match status" value="1"/>
</dbReference>
<keyword evidence="3" id="KW-1185">Reference proteome</keyword>
<dbReference type="InterPro" id="IPR051531">
    <property type="entry name" value="N-acetyltransferase"/>
</dbReference>
<dbReference type="Proteomes" id="UP000307790">
    <property type="component" value="Unassembled WGS sequence"/>
</dbReference>
<reference evidence="2 3" key="1">
    <citation type="submission" date="2019-05" db="EMBL/GenBank/DDBJ databases">
        <title>Genome sequences of Thalassotalea litorea 1K03283.</title>
        <authorList>
            <person name="Zhang D."/>
        </authorList>
    </citation>
    <scope>NUCLEOTIDE SEQUENCE [LARGE SCALE GENOMIC DNA]</scope>
    <source>
        <strain evidence="2 3">MCCC 1K03283</strain>
    </source>
</reference>
<dbReference type="InterPro" id="IPR016181">
    <property type="entry name" value="Acyl_CoA_acyltransferase"/>
</dbReference>
<evidence type="ECO:0000313" key="2">
    <source>
        <dbReference type="EMBL" id="TLU61488.1"/>
    </source>
</evidence>
<dbReference type="GO" id="GO:0016747">
    <property type="term" value="F:acyltransferase activity, transferring groups other than amino-acyl groups"/>
    <property type="evidence" value="ECO:0007669"/>
    <property type="project" value="InterPro"/>
</dbReference>
<dbReference type="RefSeq" id="WP_138321009.1">
    <property type="nucleotide sequence ID" value="NZ_VCBC01000016.1"/>
</dbReference>
<dbReference type="PROSITE" id="PS51186">
    <property type="entry name" value="GNAT"/>
    <property type="match status" value="1"/>
</dbReference>
<accession>A0A5R9IH57</accession>
<evidence type="ECO:0000259" key="1">
    <source>
        <dbReference type="PROSITE" id="PS51186"/>
    </source>
</evidence>
<gene>
    <name evidence="2" type="ORF">FE810_14725</name>
</gene>
<name>A0A5R9IH57_9GAMM</name>
<proteinExistence type="predicted"/>
<dbReference type="EMBL" id="VCBC01000016">
    <property type="protein sequence ID" value="TLU61488.1"/>
    <property type="molecule type" value="Genomic_DNA"/>
</dbReference>
<protein>
    <submittedName>
        <fullName evidence="2">GNAT family N-acetyltransferase</fullName>
    </submittedName>
</protein>
<dbReference type="Gene3D" id="3.40.630.30">
    <property type="match status" value="1"/>
</dbReference>
<dbReference type="PANTHER" id="PTHR43792:SF1">
    <property type="entry name" value="N-ACETYLTRANSFERASE DOMAIN-CONTAINING PROTEIN"/>
    <property type="match status" value="1"/>
</dbReference>
<dbReference type="OrthoDB" id="9798081at2"/>
<feature type="domain" description="N-acetyltransferase" evidence="1">
    <location>
        <begin position="35"/>
        <end position="198"/>
    </location>
</feature>
<dbReference type="PANTHER" id="PTHR43792">
    <property type="entry name" value="GNAT FAMILY, PUTATIVE (AFU_ORTHOLOGUE AFUA_3G00765)-RELATED-RELATED"/>
    <property type="match status" value="1"/>
</dbReference>
<dbReference type="Pfam" id="PF13302">
    <property type="entry name" value="Acetyltransf_3"/>
    <property type="match status" value="1"/>
</dbReference>
<dbReference type="InterPro" id="IPR000182">
    <property type="entry name" value="GNAT_dom"/>
</dbReference>
<organism evidence="2 3">
    <name type="scientific">Thalassotalea litorea</name>
    <dbReference type="NCBI Taxonomy" id="2020715"/>
    <lineage>
        <taxon>Bacteria</taxon>
        <taxon>Pseudomonadati</taxon>
        <taxon>Pseudomonadota</taxon>
        <taxon>Gammaproteobacteria</taxon>
        <taxon>Alteromonadales</taxon>
        <taxon>Colwelliaceae</taxon>
        <taxon>Thalassotalea</taxon>
    </lineage>
</organism>
<evidence type="ECO:0000313" key="3">
    <source>
        <dbReference type="Proteomes" id="UP000307790"/>
    </source>
</evidence>
<comment type="caution">
    <text evidence="2">The sequence shown here is derived from an EMBL/GenBank/DDBJ whole genome shotgun (WGS) entry which is preliminary data.</text>
</comment>
<sequence length="199" mass="22875">MSTNPFTFLRKYITLFFKFIRLQYETVYPIFTDRLVIRPITEHEAAFILDLLNDPGFLQYIGDKQVRNLEQAREYIRTGPMQSLLDNGFALHLVSVKRADGSEGDPIGVCGLLQRDFLPAPDLGFAFLERYTGQGYGYEAAIKVLEYELKSLSLNKVLAFCSLDNSASRNLLQRLGFCFKHHQSYLDGEEVAMFEFYVI</sequence>